<sequence length="160" mass="17500">MFMSLRGAEVLKEDTARGFSLQLQELLTNKARRGSDKEKNIGILCDSQNFPSTSDSLAVKEDAEYSCKEQITEDDINISNGEILNVKCTKGTPPDAEMLSYRFAENGGSYSKETGQASQDPSIGSVLKRGSEKKDIGNNAATKFAMVSAYGIQDPRFNKL</sequence>
<gene>
    <name evidence="1" type="ORF">OIU84_012116</name>
</gene>
<organism evidence="1 2">
    <name type="scientific">Salix udensis</name>
    <dbReference type="NCBI Taxonomy" id="889485"/>
    <lineage>
        <taxon>Eukaryota</taxon>
        <taxon>Viridiplantae</taxon>
        <taxon>Streptophyta</taxon>
        <taxon>Embryophyta</taxon>
        <taxon>Tracheophyta</taxon>
        <taxon>Spermatophyta</taxon>
        <taxon>Magnoliopsida</taxon>
        <taxon>eudicotyledons</taxon>
        <taxon>Gunneridae</taxon>
        <taxon>Pentapetalae</taxon>
        <taxon>rosids</taxon>
        <taxon>fabids</taxon>
        <taxon>Malpighiales</taxon>
        <taxon>Salicaceae</taxon>
        <taxon>Saliceae</taxon>
        <taxon>Salix</taxon>
    </lineage>
</organism>
<keyword evidence="2" id="KW-1185">Reference proteome</keyword>
<proteinExistence type="predicted"/>
<evidence type="ECO:0000313" key="1">
    <source>
        <dbReference type="EMBL" id="KAJ6403853.1"/>
    </source>
</evidence>
<name>A0AAD6JEZ5_9ROSI</name>
<evidence type="ECO:0000313" key="2">
    <source>
        <dbReference type="Proteomes" id="UP001162972"/>
    </source>
</evidence>
<accession>A0AAD6JEZ5</accession>
<dbReference type="AlphaFoldDB" id="A0AAD6JEZ5"/>
<comment type="caution">
    <text evidence="1">The sequence shown here is derived from an EMBL/GenBank/DDBJ whole genome shotgun (WGS) entry which is preliminary data.</text>
</comment>
<protein>
    <submittedName>
        <fullName evidence="1">Uncharacterized protein</fullName>
    </submittedName>
</protein>
<dbReference type="Proteomes" id="UP001162972">
    <property type="component" value="Chromosome 2"/>
</dbReference>
<dbReference type="EMBL" id="JAPFFJ010000017">
    <property type="protein sequence ID" value="KAJ6403853.1"/>
    <property type="molecule type" value="Genomic_DNA"/>
</dbReference>
<reference evidence="1 2" key="1">
    <citation type="journal article" date="2023" name="Int. J. Mol. Sci.">
        <title>De Novo Assembly and Annotation of 11 Diverse Shrub Willow (Salix) Genomes Reveals Novel Gene Organization in Sex-Linked Regions.</title>
        <authorList>
            <person name="Hyden B."/>
            <person name="Feng K."/>
            <person name="Yates T.B."/>
            <person name="Jawdy S."/>
            <person name="Cereghino C."/>
            <person name="Smart L.B."/>
            <person name="Muchero W."/>
        </authorList>
    </citation>
    <scope>NUCLEOTIDE SEQUENCE [LARGE SCALE GENOMIC DNA]</scope>
    <source>
        <tissue evidence="1">Shoot tip</tissue>
    </source>
</reference>